<reference evidence="1 2" key="1">
    <citation type="journal article" date="2006" name="Nature">
        <title>Global trends of whole-genome duplications revealed by the ciliate Paramecium tetraurelia.</title>
        <authorList>
            <consortium name="Genoscope"/>
            <person name="Aury J.-M."/>
            <person name="Jaillon O."/>
            <person name="Duret L."/>
            <person name="Noel B."/>
            <person name="Jubin C."/>
            <person name="Porcel B.M."/>
            <person name="Segurens B."/>
            <person name="Daubin V."/>
            <person name="Anthouard V."/>
            <person name="Aiach N."/>
            <person name="Arnaiz O."/>
            <person name="Billaut A."/>
            <person name="Beisson J."/>
            <person name="Blanc I."/>
            <person name="Bouhouche K."/>
            <person name="Camara F."/>
            <person name="Duharcourt S."/>
            <person name="Guigo R."/>
            <person name="Gogendeau D."/>
            <person name="Katinka M."/>
            <person name="Keller A.-M."/>
            <person name="Kissmehl R."/>
            <person name="Klotz C."/>
            <person name="Koll F."/>
            <person name="Le Moue A."/>
            <person name="Lepere C."/>
            <person name="Malinsky S."/>
            <person name="Nowacki M."/>
            <person name="Nowak J.K."/>
            <person name="Plattner H."/>
            <person name="Poulain J."/>
            <person name="Ruiz F."/>
            <person name="Serrano V."/>
            <person name="Zagulski M."/>
            <person name="Dessen P."/>
            <person name="Betermier M."/>
            <person name="Weissenbach J."/>
            <person name="Scarpelli C."/>
            <person name="Schachter V."/>
            <person name="Sperling L."/>
            <person name="Meyer E."/>
            <person name="Cohen J."/>
            <person name="Wincker P."/>
        </authorList>
    </citation>
    <scope>NUCLEOTIDE SEQUENCE [LARGE SCALE GENOMIC DNA]</scope>
    <source>
        <strain evidence="1 2">Stock d4-2</strain>
    </source>
</reference>
<proteinExistence type="predicted"/>
<gene>
    <name evidence="1" type="ORF">GSPATT00014850001</name>
</gene>
<sequence length="113" mass="13023">MSSTELINTNESRDSQTLPIKPILKSSQQKINQAFPRLDWAGNEIMKGGSHKIAFASQQTTPRTFMDILSEEQYNQDNQVDEDYNEMLNCQKVQNKTKLQPELSEQSNCCFIY</sequence>
<dbReference type="AlphaFoldDB" id="A0DA76"/>
<name>A0DA76_PARTE</name>
<dbReference type="HOGENOM" id="CLU_2138334_0_0_1"/>
<accession>A0DA76</accession>
<dbReference type="GeneID" id="5033125"/>
<dbReference type="EMBL" id="CT868352">
    <property type="protein sequence ID" value="CAK79943.1"/>
    <property type="molecule type" value="Genomic_DNA"/>
</dbReference>
<keyword evidence="2" id="KW-1185">Reference proteome</keyword>
<dbReference type="OrthoDB" id="287564at2759"/>
<evidence type="ECO:0000313" key="1">
    <source>
        <dbReference type="EMBL" id="CAK79943.1"/>
    </source>
</evidence>
<dbReference type="InParanoid" id="A0DA76"/>
<evidence type="ECO:0000313" key="2">
    <source>
        <dbReference type="Proteomes" id="UP000000600"/>
    </source>
</evidence>
<dbReference type="KEGG" id="ptm:GSPATT00014850001"/>
<organism evidence="1 2">
    <name type="scientific">Paramecium tetraurelia</name>
    <dbReference type="NCBI Taxonomy" id="5888"/>
    <lineage>
        <taxon>Eukaryota</taxon>
        <taxon>Sar</taxon>
        <taxon>Alveolata</taxon>
        <taxon>Ciliophora</taxon>
        <taxon>Intramacronucleata</taxon>
        <taxon>Oligohymenophorea</taxon>
        <taxon>Peniculida</taxon>
        <taxon>Parameciidae</taxon>
        <taxon>Paramecium</taxon>
    </lineage>
</organism>
<protein>
    <submittedName>
        <fullName evidence="1">Uncharacterized protein</fullName>
    </submittedName>
</protein>
<dbReference type="OMA" id="IMKGGSH"/>
<dbReference type="Proteomes" id="UP000000600">
    <property type="component" value="Unassembled WGS sequence"/>
</dbReference>
<dbReference type="RefSeq" id="XP_001447340.1">
    <property type="nucleotide sequence ID" value="XM_001447303.1"/>
</dbReference>